<evidence type="ECO:0000256" key="1">
    <source>
        <dbReference type="ARBA" id="ARBA00004123"/>
    </source>
</evidence>
<evidence type="ECO:0000256" key="3">
    <source>
        <dbReference type="ARBA" id="ARBA00023125"/>
    </source>
</evidence>
<dbReference type="OrthoDB" id="1896642at2759"/>
<comment type="subcellular location">
    <subcellularLocation>
        <location evidence="1">Nucleus</location>
    </subcellularLocation>
</comment>
<dbReference type="EMBL" id="CM018047">
    <property type="protein sequence ID" value="KAA8524469.1"/>
    <property type="molecule type" value="Genomic_DNA"/>
</dbReference>
<organism evidence="7 8">
    <name type="scientific">Nyssa sinensis</name>
    <dbReference type="NCBI Taxonomy" id="561372"/>
    <lineage>
        <taxon>Eukaryota</taxon>
        <taxon>Viridiplantae</taxon>
        <taxon>Streptophyta</taxon>
        <taxon>Embryophyta</taxon>
        <taxon>Tracheophyta</taxon>
        <taxon>Spermatophyta</taxon>
        <taxon>Magnoliopsida</taxon>
        <taxon>eudicotyledons</taxon>
        <taxon>Gunneridae</taxon>
        <taxon>Pentapetalae</taxon>
        <taxon>asterids</taxon>
        <taxon>Cornales</taxon>
        <taxon>Nyssaceae</taxon>
        <taxon>Nyssa</taxon>
    </lineage>
</organism>
<evidence type="ECO:0000259" key="6">
    <source>
        <dbReference type="PROSITE" id="PS50066"/>
    </source>
</evidence>
<dbReference type="GO" id="GO:0005634">
    <property type="term" value="C:nucleus"/>
    <property type="evidence" value="ECO:0007669"/>
    <property type="project" value="UniProtKB-SubCell"/>
</dbReference>
<evidence type="ECO:0000313" key="8">
    <source>
        <dbReference type="Proteomes" id="UP000325577"/>
    </source>
</evidence>
<evidence type="ECO:0000256" key="2">
    <source>
        <dbReference type="ARBA" id="ARBA00023015"/>
    </source>
</evidence>
<proteinExistence type="predicted"/>
<evidence type="ECO:0000256" key="5">
    <source>
        <dbReference type="ARBA" id="ARBA00023242"/>
    </source>
</evidence>
<keyword evidence="5" id="KW-0539">Nucleus</keyword>
<dbReference type="CDD" id="cd00265">
    <property type="entry name" value="MADS_MEF2_like"/>
    <property type="match status" value="1"/>
</dbReference>
<dbReference type="GO" id="GO:0045944">
    <property type="term" value="P:positive regulation of transcription by RNA polymerase II"/>
    <property type="evidence" value="ECO:0007669"/>
    <property type="project" value="InterPro"/>
</dbReference>
<accession>A0A5J5A2D7</accession>
<dbReference type="GO" id="GO:0000978">
    <property type="term" value="F:RNA polymerase II cis-regulatory region sequence-specific DNA binding"/>
    <property type="evidence" value="ECO:0007669"/>
    <property type="project" value="TreeGrafter"/>
</dbReference>
<dbReference type="PANTHER" id="PTHR11945:SF629">
    <property type="entry name" value="OS02G0164450 PROTEIN"/>
    <property type="match status" value="1"/>
</dbReference>
<sequence length="265" mass="29279">MINQIKQKNAQEESISQQVELEAPVVAVKTVQIVDSFVVNPDDEGSSSDVEEGQEISQLSSSLLSVKLCSVMKNIEKKRMGRQKIEIRKIEKKNNLQVTFSKRRTGLFKKAAQLSSLCGAEVAVIVMSPAEKVYAFGNPSADSVIDRFLARNSSPSNPKTTPSLPPHDVLHSCEAVGRLEGVKEREKTVEESKEVSGGGFRWDKPIDELGLDELEQYMASLEVLKKKVRTRADEIAMASASSLNFFAPGGIAMDQNGFDFNRRLF</sequence>
<evidence type="ECO:0000256" key="4">
    <source>
        <dbReference type="ARBA" id="ARBA00023163"/>
    </source>
</evidence>
<dbReference type="AlphaFoldDB" id="A0A5J5A2D7"/>
<keyword evidence="8" id="KW-1185">Reference proteome</keyword>
<dbReference type="Proteomes" id="UP000325577">
    <property type="component" value="Linkage Group LG4"/>
</dbReference>
<keyword evidence="4" id="KW-0804">Transcription</keyword>
<dbReference type="SUPFAM" id="SSF55455">
    <property type="entry name" value="SRF-like"/>
    <property type="match status" value="1"/>
</dbReference>
<dbReference type="SMART" id="SM00432">
    <property type="entry name" value="MADS"/>
    <property type="match status" value="1"/>
</dbReference>
<reference evidence="7 8" key="1">
    <citation type="submission" date="2019-09" db="EMBL/GenBank/DDBJ databases">
        <title>A chromosome-level genome assembly of the Chinese tupelo Nyssa sinensis.</title>
        <authorList>
            <person name="Yang X."/>
            <person name="Kang M."/>
            <person name="Yang Y."/>
            <person name="Xiong H."/>
            <person name="Wang M."/>
            <person name="Zhang Z."/>
            <person name="Wang Z."/>
            <person name="Wu H."/>
            <person name="Ma T."/>
            <person name="Liu J."/>
            <person name="Xi Z."/>
        </authorList>
    </citation>
    <scope>NUCLEOTIDE SEQUENCE [LARGE SCALE GENOMIC DNA]</scope>
    <source>
        <strain evidence="7">J267</strain>
        <tissue evidence="7">Leaf</tissue>
    </source>
</reference>
<dbReference type="PANTHER" id="PTHR11945">
    <property type="entry name" value="MADS BOX PROTEIN"/>
    <property type="match status" value="1"/>
</dbReference>
<dbReference type="FunFam" id="3.40.1810.10:FF:000006">
    <property type="entry name" value="Agamous-like MADS-box protein AGL62"/>
    <property type="match status" value="1"/>
</dbReference>
<dbReference type="InterPro" id="IPR002100">
    <property type="entry name" value="TF_MADSbox"/>
</dbReference>
<protein>
    <recommendedName>
        <fullName evidence="6">MADS-box domain-containing protein</fullName>
    </recommendedName>
</protein>
<dbReference type="GO" id="GO:0046983">
    <property type="term" value="F:protein dimerization activity"/>
    <property type="evidence" value="ECO:0007669"/>
    <property type="project" value="InterPro"/>
</dbReference>
<dbReference type="InterPro" id="IPR033896">
    <property type="entry name" value="MEF2-like_N"/>
</dbReference>
<evidence type="ECO:0000313" key="7">
    <source>
        <dbReference type="EMBL" id="KAA8524469.1"/>
    </source>
</evidence>
<gene>
    <name evidence="7" type="ORF">F0562_010892</name>
</gene>
<dbReference type="Pfam" id="PF00319">
    <property type="entry name" value="SRF-TF"/>
    <property type="match status" value="1"/>
</dbReference>
<dbReference type="PRINTS" id="PR00404">
    <property type="entry name" value="MADSDOMAIN"/>
</dbReference>
<keyword evidence="2" id="KW-0805">Transcription regulation</keyword>
<dbReference type="InterPro" id="IPR036879">
    <property type="entry name" value="TF_MADSbox_sf"/>
</dbReference>
<keyword evidence="3" id="KW-0238">DNA-binding</keyword>
<dbReference type="PROSITE" id="PS50066">
    <property type="entry name" value="MADS_BOX_2"/>
    <property type="match status" value="1"/>
</dbReference>
<dbReference type="GO" id="GO:0000981">
    <property type="term" value="F:DNA-binding transcription factor activity, RNA polymerase II-specific"/>
    <property type="evidence" value="ECO:0007669"/>
    <property type="project" value="TreeGrafter"/>
</dbReference>
<feature type="domain" description="MADS-box" evidence="6">
    <location>
        <begin position="80"/>
        <end position="140"/>
    </location>
</feature>
<name>A0A5J5A2D7_9ASTE</name>
<dbReference type="Gene3D" id="3.40.1810.10">
    <property type="entry name" value="Transcription factor, MADS-box"/>
    <property type="match status" value="1"/>
</dbReference>